<dbReference type="Proteomes" id="UP000515135">
    <property type="component" value="Unplaced"/>
</dbReference>
<dbReference type="AlphaFoldDB" id="A0A6P4YGI3"/>
<sequence>MADSKLRYCRLCNGPCDGCSTCLRNSDRFNPSTNTISTNTIKTALEKKGAFTSSEFQTISSDPPEISVRDGDRGTKVDVRLKSMRFIPEYRDPSSPQRKRLEKAARDEIIRSFSLPRGRVRDTDIEVDIREGSVQILIVLNASIIAIAAITIGGLCYADATEKEATKQELKTDQDDLDDPPYYKCRYNTIHVQYERPVPVVRYAPSNSNTAQDIKTVGSGATGAVMGATAGSVLGPVGMGIGAAIGFVGGALFGKHGL</sequence>
<dbReference type="RefSeq" id="XP_019628365.1">
    <property type="nucleotide sequence ID" value="XM_019772806.1"/>
</dbReference>
<accession>A0A6P4YGI3</accession>
<reference evidence="3" key="1">
    <citation type="submission" date="2025-08" db="UniProtKB">
        <authorList>
            <consortium name="RefSeq"/>
        </authorList>
    </citation>
    <scope>IDENTIFICATION</scope>
    <source>
        <tissue evidence="3">Gonad</tissue>
    </source>
</reference>
<evidence type="ECO:0000313" key="3">
    <source>
        <dbReference type="RefSeq" id="XP_019628365.1"/>
    </source>
</evidence>
<feature type="transmembrane region" description="Helical" evidence="1">
    <location>
        <begin position="136"/>
        <end position="158"/>
    </location>
</feature>
<keyword evidence="1" id="KW-1133">Transmembrane helix</keyword>
<keyword evidence="2" id="KW-1185">Reference proteome</keyword>
<protein>
    <submittedName>
        <fullName evidence="3">Uncharacterized protein LOC109472941</fullName>
    </submittedName>
</protein>
<dbReference type="OrthoDB" id="10201502at2759"/>
<keyword evidence="1" id="KW-0812">Transmembrane</keyword>
<evidence type="ECO:0000256" key="1">
    <source>
        <dbReference type="SAM" id="Phobius"/>
    </source>
</evidence>
<proteinExistence type="predicted"/>
<gene>
    <name evidence="3" type="primary">LOC109472941</name>
</gene>
<evidence type="ECO:0000313" key="2">
    <source>
        <dbReference type="Proteomes" id="UP000515135"/>
    </source>
</evidence>
<dbReference type="KEGG" id="bbel:109472941"/>
<dbReference type="GeneID" id="109472941"/>
<name>A0A6P4YGI3_BRABE</name>
<organism evidence="2 3">
    <name type="scientific">Branchiostoma belcheri</name>
    <name type="common">Amphioxus</name>
    <dbReference type="NCBI Taxonomy" id="7741"/>
    <lineage>
        <taxon>Eukaryota</taxon>
        <taxon>Metazoa</taxon>
        <taxon>Chordata</taxon>
        <taxon>Cephalochordata</taxon>
        <taxon>Leptocardii</taxon>
        <taxon>Amphioxiformes</taxon>
        <taxon>Branchiostomatidae</taxon>
        <taxon>Branchiostoma</taxon>
    </lineage>
</organism>
<keyword evidence="1" id="KW-0472">Membrane</keyword>